<dbReference type="Pfam" id="PF03195">
    <property type="entry name" value="LOB"/>
    <property type="match status" value="1"/>
</dbReference>
<protein>
    <submittedName>
        <fullName evidence="4">LOB domain-containing protein 40</fullName>
    </submittedName>
</protein>
<feature type="non-terminal residue" evidence="4">
    <location>
        <position position="1"/>
    </location>
</feature>
<dbReference type="AlphaFoldDB" id="A0A1D1Y825"/>
<dbReference type="EMBL" id="GDJX01017144">
    <property type="protein sequence ID" value="JAT50792.1"/>
    <property type="molecule type" value="Transcribed_RNA"/>
</dbReference>
<feature type="compositionally biased region" description="Basic and acidic residues" evidence="2">
    <location>
        <begin position="188"/>
        <end position="202"/>
    </location>
</feature>
<feature type="domain" description="LOB" evidence="3">
    <location>
        <begin position="55"/>
        <end position="161"/>
    </location>
</feature>
<gene>
    <name evidence="4" type="primary">LBD40</name>
    <name evidence="4" type="ORF">g.117396</name>
</gene>
<evidence type="ECO:0000256" key="1">
    <source>
        <dbReference type="ARBA" id="ARBA00005474"/>
    </source>
</evidence>
<evidence type="ECO:0000256" key="2">
    <source>
        <dbReference type="SAM" id="MobiDB-lite"/>
    </source>
</evidence>
<feature type="compositionally biased region" description="Low complexity" evidence="2">
    <location>
        <begin position="286"/>
        <end position="303"/>
    </location>
</feature>
<evidence type="ECO:0000313" key="4">
    <source>
        <dbReference type="EMBL" id="JAT50792.1"/>
    </source>
</evidence>
<organism evidence="4">
    <name type="scientific">Anthurium amnicola</name>
    <dbReference type="NCBI Taxonomy" id="1678845"/>
    <lineage>
        <taxon>Eukaryota</taxon>
        <taxon>Viridiplantae</taxon>
        <taxon>Streptophyta</taxon>
        <taxon>Embryophyta</taxon>
        <taxon>Tracheophyta</taxon>
        <taxon>Spermatophyta</taxon>
        <taxon>Magnoliopsida</taxon>
        <taxon>Liliopsida</taxon>
        <taxon>Araceae</taxon>
        <taxon>Pothoideae</taxon>
        <taxon>Potheae</taxon>
        <taxon>Anthurium</taxon>
    </lineage>
</organism>
<feature type="region of interest" description="Disordered" evidence="2">
    <location>
        <begin position="23"/>
        <end position="47"/>
    </location>
</feature>
<feature type="region of interest" description="Disordered" evidence="2">
    <location>
        <begin position="188"/>
        <end position="369"/>
    </location>
</feature>
<feature type="compositionally biased region" description="Low complexity" evidence="2">
    <location>
        <begin position="336"/>
        <end position="357"/>
    </location>
</feature>
<dbReference type="PROSITE" id="PS50891">
    <property type="entry name" value="LOB"/>
    <property type="match status" value="1"/>
</dbReference>
<sequence>SLSLSLSASALWKKEEGNRAVAAPISSGPAITGRSSSDRTSYQQEQRGREAAMRMSCNGCRVLRKGCSDNCSIRPCLQWIKSPESQAHATVFLAKFYGRAGLMNLINAGPDHLRPAIFRSLLYEACGRIVNPIYGSVGLLWSGSWHLCQAAVEAVLQGAPIVKIASESAASTPVPPFVKPLSCDIRHVSKDDPRPAANDLHRVSKAGCPRFKRPGSSHRAEPAGAVPRLGPLPDSARVPPIDSHRDESSAIQASEPDSVGEAEDGGSGAPCAAADPREGESRENGSAFSAETAAASLATSTGAEPAWKGDGAGAGEDGEVELELTLGFEPAHHSPRSSSSSSSHSPSRSAPRAAEPPARCDRATSGGWGREVCSVNLGLHLAA</sequence>
<evidence type="ECO:0000259" key="3">
    <source>
        <dbReference type="PROSITE" id="PS50891"/>
    </source>
</evidence>
<comment type="similarity">
    <text evidence="1">Belongs to the LOB domain-containing protein family.</text>
</comment>
<dbReference type="InterPro" id="IPR004883">
    <property type="entry name" value="LOB"/>
</dbReference>
<proteinExistence type="inferred from homology"/>
<dbReference type="PANTHER" id="PTHR31304">
    <property type="entry name" value="LOB DOMAIN-CONTAINING PROTEIN 38"/>
    <property type="match status" value="1"/>
</dbReference>
<reference evidence="4" key="1">
    <citation type="submission" date="2015-07" db="EMBL/GenBank/DDBJ databases">
        <title>Transcriptome Assembly of Anthurium amnicola.</title>
        <authorList>
            <person name="Suzuki J."/>
        </authorList>
    </citation>
    <scope>NUCLEOTIDE SEQUENCE</scope>
</reference>
<name>A0A1D1Y825_9ARAE</name>
<dbReference type="PANTHER" id="PTHR31304:SF73">
    <property type="entry name" value="OS01G0511000 PROTEIN"/>
    <property type="match status" value="1"/>
</dbReference>
<dbReference type="GO" id="GO:0010468">
    <property type="term" value="P:regulation of gene expression"/>
    <property type="evidence" value="ECO:0007669"/>
    <property type="project" value="TreeGrafter"/>
</dbReference>
<feature type="compositionally biased region" description="Polar residues" evidence="2">
    <location>
        <begin position="33"/>
        <end position="45"/>
    </location>
</feature>
<accession>A0A1D1Y825</accession>